<keyword evidence="3" id="KW-0804">Transcription</keyword>
<dbReference type="EMBL" id="AP012279">
    <property type="protein sequence ID" value="BAL78200.1"/>
    <property type="molecule type" value="Genomic_DNA"/>
</dbReference>
<dbReference type="AlphaFoldDB" id="A0AAI8MGQ5"/>
<dbReference type="Proteomes" id="UP000007886">
    <property type="component" value="Chromosome"/>
</dbReference>
<feature type="domain" description="Response regulatory" evidence="5">
    <location>
        <begin position="12"/>
        <end position="125"/>
    </location>
</feature>
<keyword evidence="7" id="KW-1185">Reference proteome</keyword>
<dbReference type="InterPro" id="IPR050595">
    <property type="entry name" value="Bact_response_regulator"/>
</dbReference>
<feature type="modified residue" description="4-aspartylphosphate" evidence="4">
    <location>
        <position position="62"/>
    </location>
</feature>
<dbReference type="InterPro" id="IPR011006">
    <property type="entry name" value="CheY-like_superfamily"/>
</dbReference>
<organism evidence="6 7">
    <name type="scientific">Bradyrhizobium cosmicum</name>
    <dbReference type="NCBI Taxonomy" id="1404864"/>
    <lineage>
        <taxon>Bacteria</taxon>
        <taxon>Pseudomonadati</taxon>
        <taxon>Pseudomonadota</taxon>
        <taxon>Alphaproteobacteria</taxon>
        <taxon>Hyphomicrobiales</taxon>
        <taxon>Nitrobacteraceae</taxon>
        <taxon>Bradyrhizobium</taxon>
    </lineage>
</organism>
<evidence type="ECO:0000256" key="3">
    <source>
        <dbReference type="ARBA" id="ARBA00023163"/>
    </source>
</evidence>
<gene>
    <name evidence="6" type="ORF">S23_50060</name>
</gene>
<dbReference type="SMART" id="SM00448">
    <property type="entry name" value="REC"/>
    <property type="match status" value="1"/>
</dbReference>
<evidence type="ECO:0000256" key="1">
    <source>
        <dbReference type="ARBA" id="ARBA00022553"/>
    </source>
</evidence>
<evidence type="ECO:0000259" key="5">
    <source>
        <dbReference type="PROSITE" id="PS50110"/>
    </source>
</evidence>
<dbReference type="InterPro" id="IPR001789">
    <property type="entry name" value="Sig_transdc_resp-reg_receiver"/>
</dbReference>
<dbReference type="PROSITE" id="PS50110">
    <property type="entry name" value="RESPONSE_REGULATORY"/>
    <property type="match status" value="1"/>
</dbReference>
<dbReference type="PANTHER" id="PTHR44591:SF3">
    <property type="entry name" value="RESPONSE REGULATORY DOMAIN-CONTAINING PROTEIN"/>
    <property type="match status" value="1"/>
</dbReference>
<evidence type="ECO:0000256" key="4">
    <source>
        <dbReference type="PROSITE-ProRule" id="PRU00169"/>
    </source>
</evidence>
<protein>
    <submittedName>
        <fullName evidence="6">Response regulator receiver</fullName>
    </submittedName>
</protein>
<dbReference type="GO" id="GO:0000160">
    <property type="term" value="P:phosphorelay signal transduction system"/>
    <property type="evidence" value="ECO:0007669"/>
    <property type="project" value="InterPro"/>
</dbReference>
<dbReference type="RefSeq" id="WP_015687476.1">
    <property type="nucleotide sequence ID" value="NC_017082.1"/>
</dbReference>
<keyword evidence="1 4" id="KW-0597">Phosphoprotein</keyword>
<evidence type="ECO:0000256" key="2">
    <source>
        <dbReference type="ARBA" id="ARBA00023015"/>
    </source>
</evidence>
<proteinExistence type="predicted"/>
<dbReference type="KEGG" id="brs:S23_50060"/>
<keyword evidence="2" id="KW-0805">Transcription regulation</keyword>
<accession>A0AAI8MGQ5</accession>
<evidence type="ECO:0000313" key="6">
    <source>
        <dbReference type="EMBL" id="BAL78200.1"/>
    </source>
</evidence>
<evidence type="ECO:0000313" key="7">
    <source>
        <dbReference type="Proteomes" id="UP000007886"/>
    </source>
</evidence>
<dbReference type="Gene3D" id="3.40.50.2300">
    <property type="match status" value="1"/>
</dbReference>
<dbReference type="Pfam" id="PF00072">
    <property type="entry name" value="Response_reg"/>
    <property type="match status" value="1"/>
</dbReference>
<reference evidence="6 7" key="1">
    <citation type="journal article" date="2012" name="Microbes Environ.">
        <title>Complete genome sequence of Bradyrhizobium sp. S23321: insights into symbiosis evolution in soil oligotrophs.</title>
        <authorList>
            <person name="Okubo T."/>
            <person name="Tsukui T."/>
            <person name="Maita H."/>
            <person name="Okamoto S."/>
            <person name="Oshima K."/>
            <person name="Fujisawa T."/>
            <person name="Saito A."/>
            <person name="Futamata H."/>
            <person name="Hattori R."/>
            <person name="Shimomura Y."/>
            <person name="Haruta S."/>
            <person name="Morimoto S."/>
            <person name="Wang Y."/>
            <person name="Sakai Y."/>
            <person name="Hattori M."/>
            <person name="Aizawa S."/>
            <person name="Nagashima K.V.P."/>
            <person name="Masuda S."/>
            <person name="Hattori T."/>
            <person name="Yamashita A."/>
            <person name="Bao Z."/>
            <person name="Hayatsu M."/>
            <person name="Kajiya-Kanegae H."/>
            <person name="Yoshinaga I."/>
            <person name="Sakamoto K."/>
            <person name="Toyota K."/>
            <person name="Nakao M."/>
            <person name="Kohara M."/>
            <person name="Anda M."/>
            <person name="Niwa R."/>
            <person name="Jung-Hwan P."/>
            <person name="Sameshima-Saito R."/>
            <person name="Tokuda S."/>
            <person name="Yamamoto S."/>
            <person name="Yamamoto S."/>
            <person name="Yokoyama T."/>
            <person name="Akutsu T."/>
            <person name="Nakamura Y."/>
            <person name="Nakahira-Yanaka Y."/>
            <person name="Takada Hoshino Y."/>
            <person name="Hirakawa H."/>
            <person name="Mitsui H."/>
            <person name="Terasawa K."/>
            <person name="Itakura M."/>
            <person name="Sato S."/>
            <person name="Ikeda-Ohtsubo W."/>
            <person name="Sakakura N."/>
            <person name="Kaminuma E."/>
            <person name="Minamisawa K."/>
        </authorList>
    </citation>
    <scope>NUCLEOTIDE SEQUENCE [LARGE SCALE GENOMIC DNA]</scope>
    <source>
        <strain evidence="6 7">S23321</strain>
    </source>
</reference>
<sequence length="128" mass="13889">MMSTPAGKLPPIVLVVDDEPLLRMLAVEVVEEAGFTAIEARDADEAVAMLESRTDIALVFTDINMPGSMDGLKLAHAVRNRWPPIKILVVSGRQQHPSSDLPTNSCFLGKPYQASVLVEKLRSLVPIA</sequence>
<name>A0AAI8MGQ5_9BRAD</name>
<dbReference type="PANTHER" id="PTHR44591">
    <property type="entry name" value="STRESS RESPONSE REGULATOR PROTEIN 1"/>
    <property type="match status" value="1"/>
</dbReference>
<dbReference type="SUPFAM" id="SSF52172">
    <property type="entry name" value="CheY-like"/>
    <property type="match status" value="1"/>
</dbReference>